<evidence type="ECO:0000256" key="2">
    <source>
        <dbReference type="SAM" id="MobiDB-lite"/>
    </source>
</evidence>
<feature type="compositionally biased region" description="Polar residues" evidence="2">
    <location>
        <begin position="454"/>
        <end position="465"/>
    </location>
</feature>
<accession>A0AAE3GH72</accession>
<keyword evidence="1" id="KW-0175">Coiled coil</keyword>
<dbReference type="AlphaFoldDB" id="A0AAE3GH72"/>
<evidence type="ECO:0000313" key="4">
    <source>
        <dbReference type="Proteomes" id="UP001206128"/>
    </source>
</evidence>
<evidence type="ECO:0000256" key="1">
    <source>
        <dbReference type="SAM" id="Coils"/>
    </source>
</evidence>
<sequence length="465" mass="52313">MSGRKRIYVDEGEWNRLRQQARRLAELNRDLPRLVEQVRDQTQRDIETSLGEVAARHARFEEAVGRLSDRTREVEQQTARRLRATTRRLREEITAEAERQRADTARALRAQQETLTSALAEERAARERQFAEVGRGLDALRADQDRAARAVRDYLADAEVLREQVLQFPHERYLPGRLAPLDARLATVRHNVAQGLAAHSLTGAQEVCQSFSELRLELERLDQEWRACRIAAERELVALQGLVEQNRTLDPRARFEADTADEAPGVDHWSRGALSRLSAEIDAQLARVRDDAEPLPTEALLRVVRDLAPEFEQRLEAVVAQAVTAVQASQLRTNLAELIADALDEHHQYEVSDAGYQGADQRAAFLAKTVHHASGSEIVIEVEPGPDDQPPTVRLHNFDTDASEDERAARTRSIRATVFEHSGLSITAEEEAEQADAAMRDITPIIEPRAPQVPTRQPTRATRSS</sequence>
<protein>
    <submittedName>
        <fullName evidence="3">Uncharacterized protein</fullName>
    </submittedName>
</protein>
<reference evidence="3" key="1">
    <citation type="submission" date="2022-06" db="EMBL/GenBank/DDBJ databases">
        <title>Genomic Encyclopedia of Archaeal and Bacterial Type Strains, Phase II (KMG-II): from individual species to whole genera.</title>
        <authorList>
            <person name="Goeker M."/>
        </authorList>
    </citation>
    <scope>NUCLEOTIDE SEQUENCE</scope>
    <source>
        <strain evidence="3">DSM 43935</strain>
    </source>
</reference>
<feature type="coiled-coil region" evidence="1">
    <location>
        <begin position="17"/>
        <end position="44"/>
    </location>
</feature>
<comment type="caution">
    <text evidence="3">The sequence shown here is derived from an EMBL/GenBank/DDBJ whole genome shotgun (WGS) entry which is preliminary data.</text>
</comment>
<feature type="region of interest" description="Disordered" evidence="2">
    <location>
        <begin position="431"/>
        <end position="465"/>
    </location>
</feature>
<proteinExistence type="predicted"/>
<dbReference type="RefSeq" id="WP_253774012.1">
    <property type="nucleotide sequence ID" value="NZ_JAMTCK010000009.1"/>
</dbReference>
<evidence type="ECO:0000313" key="3">
    <source>
        <dbReference type="EMBL" id="MCP2167295.1"/>
    </source>
</evidence>
<dbReference type="Proteomes" id="UP001206128">
    <property type="component" value="Unassembled WGS sequence"/>
</dbReference>
<name>A0AAE3GH72_9PSEU</name>
<organism evidence="3 4">
    <name type="scientific">Goodfellowiella coeruleoviolacea</name>
    <dbReference type="NCBI Taxonomy" id="334858"/>
    <lineage>
        <taxon>Bacteria</taxon>
        <taxon>Bacillati</taxon>
        <taxon>Actinomycetota</taxon>
        <taxon>Actinomycetes</taxon>
        <taxon>Pseudonocardiales</taxon>
        <taxon>Pseudonocardiaceae</taxon>
        <taxon>Goodfellowiella</taxon>
    </lineage>
</organism>
<keyword evidence="4" id="KW-1185">Reference proteome</keyword>
<gene>
    <name evidence="3" type="ORF">LX83_004168</name>
</gene>
<dbReference type="EMBL" id="JAMTCK010000009">
    <property type="protein sequence ID" value="MCP2167295.1"/>
    <property type="molecule type" value="Genomic_DNA"/>
</dbReference>